<dbReference type="OrthoDB" id="2453427at2"/>
<dbReference type="Proteomes" id="UP000315215">
    <property type="component" value="Chromosome"/>
</dbReference>
<accession>A0A516KCY5</accession>
<gene>
    <name evidence="2" type="ORF">FN924_02805</name>
</gene>
<reference evidence="2 3" key="1">
    <citation type="submission" date="2019-07" db="EMBL/GenBank/DDBJ databases">
        <authorList>
            <person name="Li J."/>
        </authorList>
    </citation>
    <scope>NUCLEOTIDE SEQUENCE [LARGE SCALE GENOMIC DNA]</scope>
    <source>
        <strain evidence="2 3">TKL69</strain>
    </source>
</reference>
<evidence type="ECO:0000313" key="2">
    <source>
        <dbReference type="EMBL" id="QDP39217.1"/>
    </source>
</evidence>
<dbReference type="KEGG" id="aqt:FN924_02805"/>
<organism evidence="2 3">
    <name type="scientific">Radiobacillus deserti</name>
    <dbReference type="NCBI Taxonomy" id="2594883"/>
    <lineage>
        <taxon>Bacteria</taxon>
        <taxon>Bacillati</taxon>
        <taxon>Bacillota</taxon>
        <taxon>Bacilli</taxon>
        <taxon>Bacillales</taxon>
        <taxon>Bacillaceae</taxon>
        <taxon>Radiobacillus</taxon>
    </lineage>
</organism>
<evidence type="ECO:0000256" key="1">
    <source>
        <dbReference type="SAM" id="Phobius"/>
    </source>
</evidence>
<keyword evidence="1" id="KW-1133">Transmembrane helix</keyword>
<feature type="transmembrane region" description="Helical" evidence="1">
    <location>
        <begin position="7"/>
        <end position="27"/>
    </location>
</feature>
<evidence type="ECO:0008006" key="4">
    <source>
        <dbReference type="Google" id="ProtNLM"/>
    </source>
</evidence>
<sequence length="108" mass="12314">MRDSQKVLLTIGIEALLFLIISFIFKWKFLDTAFFGGITIFGGIWLISFYVHQENVVDRAMQRGMTGQDVGEIKPYKYNMTPVNLGLLIFALAGFCFILIGYAPYFLD</sequence>
<dbReference type="RefSeq" id="WP_143891967.1">
    <property type="nucleotide sequence ID" value="NZ_CP041666.1"/>
</dbReference>
<evidence type="ECO:0000313" key="3">
    <source>
        <dbReference type="Proteomes" id="UP000315215"/>
    </source>
</evidence>
<keyword evidence="3" id="KW-1185">Reference proteome</keyword>
<keyword evidence="1" id="KW-0812">Transmembrane</keyword>
<dbReference type="AlphaFoldDB" id="A0A516KCY5"/>
<feature type="transmembrane region" description="Helical" evidence="1">
    <location>
        <begin position="33"/>
        <end position="51"/>
    </location>
</feature>
<proteinExistence type="predicted"/>
<dbReference type="EMBL" id="CP041666">
    <property type="protein sequence ID" value="QDP39217.1"/>
    <property type="molecule type" value="Genomic_DNA"/>
</dbReference>
<protein>
    <recommendedName>
        <fullName evidence="4">DUF3899 domain-containing protein</fullName>
    </recommendedName>
</protein>
<feature type="transmembrane region" description="Helical" evidence="1">
    <location>
        <begin position="83"/>
        <end position="107"/>
    </location>
</feature>
<keyword evidence="1" id="KW-0472">Membrane</keyword>
<name>A0A516KCY5_9BACI</name>